<accession>A0ABZ0VAL3</accession>
<evidence type="ECO:0000259" key="2">
    <source>
        <dbReference type="Pfam" id="PF00535"/>
    </source>
</evidence>
<dbReference type="InterPro" id="IPR050256">
    <property type="entry name" value="Glycosyltransferase_2"/>
</dbReference>
<keyword evidence="4" id="KW-1185">Reference proteome</keyword>
<dbReference type="Gene3D" id="3.90.550.10">
    <property type="entry name" value="Spore Coat Polysaccharide Biosynthesis Protein SpsA, Chain A"/>
    <property type="match status" value="1"/>
</dbReference>
<sequence length="269" mass="28812">MSDSRTEESDLVQPERTITVVIPTLNEARNIEHVLGRLPDSITEVILVDGGSTDATVDLATLAWPGVRILTQARTGKGNALVTGIHAATGDVIVTIDADGSMDPAEIDRFVGPLYAGADYVRGSRNVSGGGSADITWFRGLGNRMLNALANGLFGTAHTDLCYGYNAMTARAARALALPEPTDATAGAQWGDGFEIETLMHVRAVKADLVTVEVPSFEAPRRFGESNLSAIRDGFRCLRTLLYERFSPAVLRATSLPRTRRLVDVADAE</sequence>
<name>A0ABZ0VAL3_9MICO</name>
<evidence type="ECO:0000256" key="1">
    <source>
        <dbReference type="ARBA" id="ARBA00006739"/>
    </source>
</evidence>
<dbReference type="CDD" id="cd04179">
    <property type="entry name" value="DPM_DPG-synthase_like"/>
    <property type="match status" value="1"/>
</dbReference>
<proteinExistence type="inferred from homology"/>
<organism evidence="3 4">
    <name type="scientific">Microbacterium invictum</name>
    <dbReference type="NCBI Taxonomy" id="515415"/>
    <lineage>
        <taxon>Bacteria</taxon>
        <taxon>Bacillati</taxon>
        <taxon>Actinomycetota</taxon>
        <taxon>Actinomycetes</taxon>
        <taxon>Micrococcales</taxon>
        <taxon>Microbacteriaceae</taxon>
        <taxon>Microbacterium</taxon>
    </lineage>
</organism>
<dbReference type="SUPFAM" id="SSF53448">
    <property type="entry name" value="Nucleotide-diphospho-sugar transferases"/>
    <property type="match status" value="1"/>
</dbReference>
<dbReference type="PANTHER" id="PTHR48090:SF7">
    <property type="entry name" value="RFBJ PROTEIN"/>
    <property type="match status" value="1"/>
</dbReference>
<evidence type="ECO:0000313" key="4">
    <source>
        <dbReference type="Proteomes" id="UP001324533"/>
    </source>
</evidence>
<dbReference type="EMBL" id="CP139779">
    <property type="protein sequence ID" value="WQB69736.1"/>
    <property type="molecule type" value="Genomic_DNA"/>
</dbReference>
<dbReference type="PANTHER" id="PTHR48090">
    <property type="entry name" value="UNDECAPRENYL-PHOSPHATE 4-DEOXY-4-FORMAMIDO-L-ARABINOSE TRANSFERASE-RELATED"/>
    <property type="match status" value="1"/>
</dbReference>
<dbReference type="InterPro" id="IPR001173">
    <property type="entry name" value="Glyco_trans_2-like"/>
</dbReference>
<comment type="similarity">
    <text evidence="1">Belongs to the glycosyltransferase 2 family.</text>
</comment>
<reference evidence="3 4" key="1">
    <citation type="submission" date="2023-06" db="EMBL/GenBank/DDBJ databases">
        <title>Rock-solubilizing bacteria, Microbacterium invictum, promotes re-establishment of vegetation in rocky wasteland by accelerating rock bio-weathering and reshaping soil bacterial community.</title>
        <authorList>
            <person name="Liu C."/>
        </authorList>
    </citation>
    <scope>NUCLEOTIDE SEQUENCE [LARGE SCALE GENOMIC DNA]</scope>
    <source>
        <strain evidence="3 4">X-18</strain>
    </source>
</reference>
<gene>
    <name evidence="3" type="ORF">T9R20_13685</name>
</gene>
<dbReference type="InterPro" id="IPR029044">
    <property type="entry name" value="Nucleotide-diphossugar_trans"/>
</dbReference>
<dbReference type="Pfam" id="PF00535">
    <property type="entry name" value="Glycos_transf_2"/>
    <property type="match status" value="1"/>
</dbReference>
<dbReference type="Proteomes" id="UP001324533">
    <property type="component" value="Chromosome"/>
</dbReference>
<protein>
    <submittedName>
        <fullName evidence="3">Glycosyltransferase family 2 protein</fullName>
    </submittedName>
</protein>
<dbReference type="RefSeq" id="WP_322409858.1">
    <property type="nucleotide sequence ID" value="NZ_CP139779.1"/>
</dbReference>
<evidence type="ECO:0000313" key="3">
    <source>
        <dbReference type="EMBL" id="WQB69736.1"/>
    </source>
</evidence>
<feature type="domain" description="Glycosyltransferase 2-like" evidence="2">
    <location>
        <begin position="19"/>
        <end position="171"/>
    </location>
</feature>